<feature type="compositionally biased region" description="Low complexity" evidence="1">
    <location>
        <begin position="600"/>
        <end position="614"/>
    </location>
</feature>
<dbReference type="Pfam" id="PF00069">
    <property type="entry name" value="Pkinase"/>
    <property type="match status" value="1"/>
</dbReference>
<sequence length="990" mass="107102">MDDATRGFLARDREECPLFCLALQRLLGPAYVSPWSLAFVHEIAETAMQITEQAWLLEGSHHRRGVVVKSYRPHAFQKRGRPLRFRELARQMQMLQTLKHRHLVSVIGMGSYQHDSWEDVCNSLFLVEEYAGPMTVAKLIKGMAMHSFEMFLCYNYGDAIKWLEQLAEALAYLHSQGICHGDVRCQNIFFTSPDVHQTDVRLGDLKPHRASYLQRSSLVARDVQEGEETPAPASTQHSLQNFNQQSLNQAGSDANALREYPGMPNGLFLPAISEDPVACVAGLRSMPSKEGLRSAGSGSLSSSFIAAATGTSYTRVPSNNTAQAGSAASSFVQPASSKHSFVQTASSSMAQAGSAASSFVQPASSKRTPSKSIGQLPYSRLSFQSGEDEDAGHSQATPPHPSHTHSQAASLGDSKDARSEPNPQEYEAWTQHLLEQVAKECPRASNKGTRSRRSARASWSLGVGPTMRLGLPQAPDTDTKYRQQGMKKVASACRLPALDSSPPQSSTQPLRTATQPSLSPLLAQQPSTLPPLPLAMSASRHHTADAPTVGGQLGGSVPTPRSSGSGSFPPLQQMGSGFLMATGGTALARAAKQQQHHHQLQQQQQQQQHTAAAHNRNSSSSGAEGPGALRSALRTSTSGGRSHMSVTTLGPPYGGGSGGSGAPLPFDDGWASPFSWNSHAANMGSLTRLPNEPAPWSHQALVANHHKAHGSDRLPAGANPYARFSYTHAHDFADMWKGIDADVSVRSKLTSEMKDQVDTAYDKSMKGGKAFMQSQQSPQQQNKHQPAQDDGQEQPMGNGQLHSSMRRSLKKSVSFAAELPSGKLPAWDVAVVYLSPEILTAAREQKEGQVNRSAPVTPTQESDTFAFAKVMYQLLWRSLLEPRASSAAEELSAIQEYGLRVASGYREQVPYYWPEPVRALLEECWAQNPSERPPMAVVKERLAAIRSDEHVKRELASADKHHRLCVRSGTSPGSVTLANPAEASCGCSVS</sequence>
<gene>
    <name evidence="3" type="ORF">DTER00134_LOCUS12303</name>
</gene>
<dbReference type="Gene3D" id="1.10.510.10">
    <property type="entry name" value="Transferase(Phosphotransferase) domain 1"/>
    <property type="match status" value="2"/>
</dbReference>
<feature type="compositionally biased region" description="Polar residues" evidence="1">
    <location>
        <begin position="501"/>
        <end position="516"/>
    </location>
</feature>
<feature type="region of interest" description="Disordered" evidence="1">
    <location>
        <begin position="441"/>
        <end position="516"/>
    </location>
</feature>
<dbReference type="InterPro" id="IPR000719">
    <property type="entry name" value="Prot_kinase_dom"/>
</dbReference>
<accession>A0A7S3VP23</accession>
<dbReference type="EMBL" id="HBIP01020700">
    <property type="protein sequence ID" value="CAE0497230.1"/>
    <property type="molecule type" value="Transcribed_RNA"/>
</dbReference>
<dbReference type="GO" id="GO:0004674">
    <property type="term" value="F:protein serine/threonine kinase activity"/>
    <property type="evidence" value="ECO:0007669"/>
    <property type="project" value="TreeGrafter"/>
</dbReference>
<feature type="compositionally biased region" description="Low complexity" evidence="1">
    <location>
        <begin position="773"/>
        <end position="785"/>
    </location>
</feature>
<evidence type="ECO:0000256" key="1">
    <source>
        <dbReference type="SAM" id="MobiDB-lite"/>
    </source>
</evidence>
<dbReference type="InterPro" id="IPR011009">
    <property type="entry name" value="Kinase-like_dom_sf"/>
</dbReference>
<protein>
    <recommendedName>
        <fullName evidence="2">Protein kinase domain-containing protein</fullName>
    </recommendedName>
</protein>
<dbReference type="AlphaFoldDB" id="A0A7S3VP23"/>
<dbReference type="InterPro" id="IPR051681">
    <property type="entry name" value="Ser/Thr_Kinases-Pseudokinases"/>
</dbReference>
<proteinExistence type="predicted"/>
<reference evidence="3" key="1">
    <citation type="submission" date="2021-01" db="EMBL/GenBank/DDBJ databases">
        <authorList>
            <person name="Corre E."/>
            <person name="Pelletier E."/>
            <person name="Niang G."/>
            <person name="Scheremetjew M."/>
            <person name="Finn R."/>
            <person name="Kale V."/>
            <person name="Holt S."/>
            <person name="Cochrane G."/>
            <person name="Meng A."/>
            <person name="Brown T."/>
            <person name="Cohen L."/>
        </authorList>
    </citation>
    <scope>NUCLEOTIDE SEQUENCE</scope>
    <source>
        <strain evidence="3">CCMP1320</strain>
    </source>
</reference>
<evidence type="ECO:0000313" key="3">
    <source>
        <dbReference type="EMBL" id="CAE0497230.1"/>
    </source>
</evidence>
<feature type="region of interest" description="Disordered" evidence="1">
    <location>
        <begin position="544"/>
        <end position="661"/>
    </location>
</feature>
<organism evidence="3">
    <name type="scientific">Dunaliella tertiolecta</name>
    <name type="common">Green alga</name>
    <dbReference type="NCBI Taxonomy" id="3047"/>
    <lineage>
        <taxon>Eukaryota</taxon>
        <taxon>Viridiplantae</taxon>
        <taxon>Chlorophyta</taxon>
        <taxon>core chlorophytes</taxon>
        <taxon>Chlorophyceae</taxon>
        <taxon>CS clade</taxon>
        <taxon>Chlamydomonadales</taxon>
        <taxon>Dunaliellaceae</taxon>
        <taxon>Dunaliella</taxon>
    </lineage>
</organism>
<dbReference type="PROSITE" id="PS00109">
    <property type="entry name" value="PROTEIN_KINASE_TYR"/>
    <property type="match status" value="1"/>
</dbReference>
<dbReference type="InterPro" id="IPR008266">
    <property type="entry name" value="Tyr_kinase_AS"/>
</dbReference>
<feature type="compositionally biased region" description="Gly residues" evidence="1">
    <location>
        <begin position="652"/>
        <end position="661"/>
    </location>
</feature>
<dbReference type="SUPFAM" id="SSF56112">
    <property type="entry name" value="Protein kinase-like (PK-like)"/>
    <property type="match status" value="2"/>
</dbReference>
<dbReference type="PANTHER" id="PTHR44329">
    <property type="entry name" value="SERINE/THREONINE-PROTEIN KINASE TNNI3K-RELATED"/>
    <property type="match status" value="1"/>
</dbReference>
<feature type="compositionally biased region" description="Polar residues" evidence="1">
    <location>
        <begin position="359"/>
        <end position="373"/>
    </location>
</feature>
<feature type="domain" description="Protein kinase" evidence="2">
    <location>
        <begin position="37"/>
        <end position="396"/>
    </location>
</feature>
<evidence type="ECO:0000259" key="2">
    <source>
        <dbReference type="PROSITE" id="PS50011"/>
    </source>
</evidence>
<feature type="region of interest" description="Disordered" evidence="1">
    <location>
        <begin position="766"/>
        <end position="807"/>
    </location>
</feature>
<dbReference type="GO" id="GO:0005524">
    <property type="term" value="F:ATP binding"/>
    <property type="evidence" value="ECO:0007669"/>
    <property type="project" value="InterPro"/>
</dbReference>
<feature type="region of interest" description="Disordered" evidence="1">
    <location>
        <begin position="357"/>
        <end position="423"/>
    </location>
</feature>
<feature type="compositionally biased region" description="Polar residues" evidence="1">
    <location>
        <begin position="633"/>
        <end position="648"/>
    </location>
</feature>
<dbReference type="PROSITE" id="PS50011">
    <property type="entry name" value="PROTEIN_KINASE_DOM"/>
    <property type="match status" value="1"/>
</dbReference>
<dbReference type="InterPro" id="IPR001245">
    <property type="entry name" value="Ser-Thr/Tyr_kinase_cat_dom"/>
</dbReference>
<dbReference type="Pfam" id="PF07714">
    <property type="entry name" value="PK_Tyr_Ser-Thr"/>
    <property type="match status" value="1"/>
</dbReference>
<name>A0A7S3VP23_DUNTE</name>
<dbReference type="SMART" id="SM00220">
    <property type="entry name" value="S_TKc"/>
    <property type="match status" value="1"/>
</dbReference>